<dbReference type="AlphaFoldDB" id="A0AAU7QJM8"/>
<reference evidence="3" key="1">
    <citation type="submission" date="2024-06" db="EMBL/GenBank/DDBJ databases">
        <authorList>
            <person name="Sun Y."/>
        </authorList>
    </citation>
    <scope>NUCLEOTIDE SEQUENCE</scope>
    <source>
        <strain evidence="3">IGA1.0</strain>
    </source>
</reference>
<dbReference type="RefSeq" id="WP_007806585.1">
    <property type="nucleotide sequence ID" value="NZ_CP157948.1"/>
</dbReference>
<gene>
    <name evidence="3" type="ORF">ABNK63_15220</name>
</gene>
<dbReference type="InterPro" id="IPR028098">
    <property type="entry name" value="Glyco_trans_4-like_N"/>
</dbReference>
<keyword evidence="3" id="KW-0808">Transferase</keyword>
<proteinExistence type="predicted"/>
<sequence length="375" mass="41140">MSSIAVPAKLLTVVQLIPALHSGGAERSALEIARALVQAGHRSVVISAGGRLVEQLKAEGSEHVTLDIGRKSLSTLGHLRTLRRVLRELKPDIVHARSRLPAWMGWWALKGMAPRPHFITTVHGLNSPGRYSAILLRGERVVAVSQTLRDYVLSHYRWLEPGRVKVIPRGIDPQAFPYGHRPDDAWQKAFLAEFPALTGAPLLTLPGRGTRLKGHHDAIELLADLKRRGIEARLLLLGVIEPGREAYVAELQELIRLRGVTSQVVLSPPRDDVRDIYAISALVLQLSNRPESFGRTVVEALSLCRPVLGYAHGGVGELLAELYPAGRVPPGDRERLVERAAELLRVAPPISPLQSYRLGDMQQATLALYDEIAAS</sequence>
<evidence type="ECO:0000259" key="1">
    <source>
        <dbReference type="Pfam" id="PF00534"/>
    </source>
</evidence>
<dbReference type="GO" id="GO:0016757">
    <property type="term" value="F:glycosyltransferase activity"/>
    <property type="evidence" value="ECO:0007669"/>
    <property type="project" value="UniProtKB-KW"/>
</dbReference>
<dbReference type="EC" id="2.4.-.-" evidence="3"/>
<name>A0AAU7QJM8_9GAMM</name>
<dbReference type="PANTHER" id="PTHR12526:SF638">
    <property type="entry name" value="SPORE COAT PROTEIN SA"/>
    <property type="match status" value="1"/>
</dbReference>
<dbReference type="Pfam" id="PF13439">
    <property type="entry name" value="Glyco_transf_4"/>
    <property type="match status" value="1"/>
</dbReference>
<protein>
    <submittedName>
        <fullName evidence="3">Glycosyltransferase</fullName>
        <ecNumber evidence="3">2.4.-.-</ecNumber>
    </submittedName>
</protein>
<feature type="domain" description="Glycosyl transferase family 1" evidence="1">
    <location>
        <begin position="199"/>
        <end position="345"/>
    </location>
</feature>
<dbReference type="EMBL" id="CP157948">
    <property type="protein sequence ID" value="XBS89725.1"/>
    <property type="molecule type" value="Genomic_DNA"/>
</dbReference>
<evidence type="ECO:0000313" key="3">
    <source>
        <dbReference type="EMBL" id="XBS89725.1"/>
    </source>
</evidence>
<dbReference type="PANTHER" id="PTHR12526">
    <property type="entry name" value="GLYCOSYLTRANSFERASE"/>
    <property type="match status" value="1"/>
</dbReference>
<accession>A0AAU7QJM8</accession>
<dbReference type="Gene3D" id="3.40.50.2000">
    <property type="entry name" value="Glycogen Phosphorylase B"/>
    <property type="match status" value="2"/>
</dbReference>
<evidence type="ECO:0000259" key="2">
    <source>
        <dbReference type="Pfam" id="PF13439"/>
    </source>
</evidence>
<dbReference type="Pfam" id="PF00534">
    <property type="entry name" value="Glycos_transf_1"/>
    <property type="match status" value="1"/>
</dbReference>
<organism evidence="3">
    <name type="scientific">Rhodanobacter sp. IGA1.0</name>
    <dbReference type="NCBI Taxonomy" id="3158582"/>
    <lineage>
        <taxon>Bacteria</taxon>
        <taxon>Pseudomonadati</taxon>
        <taxon>Pseudomonadota</taxon>
        <taxon>Gammaproteobacteria</taxon>
        <taxon>Lysobacterales</taxon>
        <taxon>Rhodanobacteraceae</taxon>
        <taxon>Rhodanobacter</taxon>
    </lineage>
</organism>
<dbReference type="GO" id="GO:1901135">
    <property type="term" value="P:carbohydrate derivative metabolic process"/>
    <property type="evidence" value="ECO:0007669"/>
    <property type="project" value="UniProtKB-ARBA"/>
</dbReference>
<keyword evidence="3" id="KW-0328">Glycosyltransferase</keyword>
<dbReference type="SUPFAM" id="SSF53756">
    <property type="entry name" value="UDP-Glycosyltransferase/glycogen phosphorylase"/>
    <property type="match status" value="1"/>
</dbReference>
<feature type="domain" description="Glycosyltransferase subfamily 4-like N-terminal" evidence="2">
    <location>
        <begin position="23"/>
        <end position="174"/>
    </location>
</feature>
<dbReference type="InterPro" id="IPR001296">
    <property type="entry name" value="Glyco_trans_1"/>
</dbReference>